<name>S4Y007_SORCE</name>
<gene>
    <name evidence="1" type="ORF">SCE1572_18150</name>
</gene>
<evidence type="ECO:0000313" key="2">
    <source>
        <dbReference type="Proteomes" id="UP000014803"/>
    </source>
</evidence>
<dbReference type="Proteomes" id="UP000014803">
    <property type="component" value="Chromosome"/>
</dbReference>
<dbReference type="KEGG" id="scu:SCE1572_18150"/>
<dbReference type="EMBL" id="CP003969">
    <property type="protein sequence ID" value="AGP36243.1"/>
    <property type="molecule type" value="Genomic_DNA"/>
</dbReference>
<proteinExistence type="predicted"/>
<reference evidence="1 2" key="1">
    <citation type="journal article" date="2013" name="Sci. Rep.">
        <title>Extraordinary expansion of a Sorangium cellulosum genome from an alkaline milieu.</title>
        <authorList>
            <person name="Han K."/>
            <person name="Li Z.F."/>
            <person name="Peng R."/>
            <person name="Zhu L.P."/>
            <person name="Zhou T."/>
            <person name="Wang L.G."/>
            <person name="Li S.G."/>
            <person name="Zhang X.B."/>
            <person name="Hu W."/>
            <person name="Wu Z.H."/>
            <person name="Qin N."/>
            <person name="Li Y.Z."/>
        </authorList>
    </citation>
    <scope>NUCLEOTIDE SEQUENCE [LARGE SCALE GENOMIC DNA]</scope>
    <source>
        <strain evidence="1 2">So0157-2</strain>
    </source>
</reference>
<accession>S4Y007</accession>
<evidence type="ECO:0000313" key="1">
    <source>
        <dbReference type="EMBL" id="AGP36243.1"/>
    </source>
</evidence>
<sequence length="175" mass="17015">MVAAGLPAGALAPLAAGVAAGVFTAGCGGVFAVGCGGALAAAAGREGGLPRRGGRGLRRLRGDLARIAGRAVEAADVVPPAATAAAGRASFAGDVSAAVNLASGKAAPAVSLAMAPGASPRCGTSSAETGSCDRVRGAAAFRCTRWRSASRVATFSATFTPRQHIAARRGLHHSR</sequence>
<dbReference type="HOGENOM" id="CLU_1531562_0_0_7"/>
<protein>
    <submittedName>
        <fullName evidence="1">Uncharacterized protein</fullName>
    </submittedName>
</protein>
<organism evidence="1 2">
    <name type="scientific">Sorangium cellulosum So0157-2</name>
    <dbReference type="NCBI Taxonomy" id="1254432"/>
    <lineage>
        <taxon>Bacteria</taxon>
        <taxon>Pseudomonadati</taxon>
        <taxon>Myxococcota</taxon>
        <taxon>Polyangia</taxon>
        <taxon>Polyangiales</taxon>
        <taxon>Polyangiaceae</taxon>
        <taxon>Sorangium</taxon>
    </lineage>
</organism>
<dbReference type="STRING" id="1254432.SCE1572_18150"/>
<dbReference type="AlphaFoldDB" id="S4Y007"/>